<name>A0ABM9NK82_9GAMM</name>
<protein>
    <submittedName>
        <fullName evidence="1">Uncharacterized protein</fullName>
    </submittedName>
</protein>
<dbReference type="Proteomes" id="UP001497493">
    <property type="component" value="Chromosome"/>
</dbReference>
<proteinExistence type="predicted"/>
<dbReference type="EMBL" id="OZ026884">
    <property type="protein sequence ID" value="CAL1241042.1"/>
    <property type="molecule type" value="Genomic_DNA"/>
</dbReference>
<keyword evidence="2" id="KW-1185">Reference proteome</keyword>
<evidence type="ECO:0000313" key="2">
    <source>
        <dbReference type="Proteomes" id="UP001497493"/>
    </source>
</evidence>
<sequence>MPNHPGLLTRSGSAALLAALLAGCAAPKPLTSTPADSPEAKQMEAEKARFRSKKEALIDKAMELNPDERDAFWKEYRQYETEWQQLNDQRYQIIRDYAAYYGRMTDAVADNLAERVLRMRQARNDLARKYYRRIKKATSAITAARFLQVEDEINLLSDLKLSSEAPLFPKGMNPAEMK</sequence>
<gene>
    <name evidence="1" type="ORF">MECH1_V1_2266</name>
</gene>
<dbReference type="RefSeq" id="WP_348757577.1">
    <property type="nucleotide sequence ID" value="NZ_OZ026884.1"/>
</dbReference>
<evidence type="ECO:0000313" key="1">
    <source>
        <dbReference type="EMBL" id="CAL1241042.1"/>
    </source>
</evidence>
<reference evidence="1 2" key="1">
    <citation type="submission" date="2024-04" db="EMBL/GenBank/DDBJ databases">
        <authorList>
            <person name="Cremers G."/>
        </authorList>
    </citation>
    <scope>NUCLEOTIDE SEQUENCE [LARGE SCALE GENOMIC DNA]</scope>
    <source>
        <strain evidence="1">MeCH1-AG</strain>
    </source>
</reference>
<organism evidence="1 2">
    <name type="scientific">Candidatus Methylocalor cossyra</name>
    <dbReference type="NCBI Taxonomy" id="3108543"/>
    <lineage>
        <taxon>Bacteria</taxon>
        <taxon>Pseudomonadati</taxon>
        <taxon>Pseudomonadota</taxon>
        <taxon>Gammaproteobacteria</taxon>
        <taxon>Methylococcales</taxon>
        <taxon>Methylococcaceae</taxon>
        <taxon>Candidatus Methylocalor</taxon>
    </lineage>
</organism>
<accession>A0ABM9NK82</accession>